<keyword evidence="1" id="KW-0732">Signal</keyword>
<evidence type="ECO:0000313" key="3">
    <source>
        <dbReference type="Proteomes" id="UP001589647"/>
    </source>
</evidence>
<keyword evidence="3" id="KW-1185">Reference proteome</keyword>
<feature type="chain" id="PRO_5045179363" description="Lipoprotein" evidence="1">
    <location>
        <begin position="29"/>
        <end position="151"/>
    </location>
</feature>
<gene>
    <name evidence="2" type="ORF">ACFFV7_00035</name>
</gene>
<evidence type="ECO:0000313" key="2">
    <source>
        <dbReference type="EMBL" id="MFB9199561.1"/>
    </source>
</evidence>
<protein>
    <recommendedName>
        <fullName evidence="4">Lipoprotein</fullName>
    </recommendedName>
</protein>
<evidence type="ECO:0000256" key="1">
    <source>
        <dbReference type="SAM" id="SignalP"/>
    </source>
</evidence>
<organism evidence="2 3">
    <name type="scientific">Nonomuraea spiralis</name>
    <dbReference type="NCBI Taxonomy" id="46182"/>
    <lineage>
        <taxon>Bacteria</taxon>
        <taxon>Bacillati</taxon>
        <taxon>Actinomycetota</taxon>
        <taxon>Actinomycetes</taxon>
        <taxon>Streptosporangiales</taxon>
        <taxon>Streptosporangiaceae</taxon>
        <taxon>Nonomuraea</taxon>
    </lineage>
</organism>
<accession>A0ABV5I550</accession>
<proteinExistence type="predicted"/>
<name>A0ABV5I550_9ACTN</name>
<comment type="caution">
    <text evidence="2">The sequence shown here is derived from an EMBL/GenBank/DDBJ whole genome shotgun (WGS) entry which is preliminary data.</text>
</comment>
<dbReference type="RefSeq" id="WP_189645297.1">
    <property type="nucleotide sequence ID" value="NZ_BMRC01000001.1"/>
</dbReference>
<feature type="signal peptide" evidence="1">
    <location>
        <begin position="1"/>
        <end position="28"/>
    </location>
</feature>
<evidence type="ECO:0008006" key="4">
    <source>
        <dbReference type="Google" id="ProtNLM"/>
    </source>
</evidence>
<dbReference type="PROSITE" id="PS51257">
    <property type="entry name" value="PROKAR_LIPOPROTEIN"/>
    <property type="match status" value="1"/>
</dbReference>
<dbReference type="EMBL" id="JBHMEI010000001">
    <property type="protein sequence ID" value="MFB9199561.1"/>
    <property type="molecule type" value="Genomic_DNA"/>
</dbReference>
<sequence>MPTTRNIRIPRPAVAALGLALLAGCATATVPVQQAAHHHGAAPPAAAQAPAAAPASRAASMEQLTALLGCPPRKLQVDAAELRQAACDSPQGRLTIVTFATDSGKRTWLDAAQAYGGSYLVGERWVVVAAAGPLERLRARLGGELEIPQHH</sequence>
<dbReference type="Proteomes" id="UP001589647">
    <property type="component" value="Unassembled WGS sequence"/>
</dbReference>
<reference evidence="2 3" key="1">
    <citation type="submission" date="2024-09" db="EMBL/GenBank/DDBJ databases">
        <authorList>
            <person name="Sun Q."/>
            <person name="Mori K."/>
        </authorList>
    </citation>
    <scope>NUCLEOTIDE SEQUENCE [LARGE SCALE GENOMIC DNA]</scope>
    <source>
        <strain evidence="2 3">CCM 3426</strain>
    </source>
</reference>